<sequence length="69" mass="8173">KIPEERSSASKIYEPLHWKNDTKILSEFIKSDNKLVTDNISFVDKNVETEITIDGRCRKRRRIQLMKPL</sequence>
<comment type="caution">
    <text evidence="1">The sequence shown here is derived from an EMBL/GenBank/DDBJ whole genome shotgun (WGS) entry which is preliminary data.</text>
</comment>
<protein>
    <submittedName>
        <fullName evidence="1">20463_t:CDS:1</fullName>
    </submittedName>
</protein>
<proteinExistence type="predicted"/>
<keyword evidence="2" id="KW-1185">Reference proteome</keyword>
<feature type="non-terminal residue" evidence="1">
    <location>
        <position position="1"/>
    </location>
</feature>
<organism evidence="1 2">
    <name type="scientific">Gigaspora margarita</name>
    <dbReference type="NCBI Taxonomy" id="4874"/>
    <lineage>
        <taxon>Eukaryota</taxon>
        <taxon>Fungi</taxon>
        <taxon>Fungi incertae sedis</taxon>
        <taxon>Mucoromycota</taxon>
        <taxon>Glomeromycotina</taxon>
        <taxon>Glomeromycetes</taxon>
        <taxon>Diversisporales</taxon>
        <taxon>Gigasporaceae</taxon>
        <taxon>Gigaspora</taxon>
    </lineage>
</organism>
<evidence type="ECO:0000313" key="2">
    <source>
        <dbReference type="Proteomes" id="UP000789901"/>
    </source>
</evidence>
<evidence type="ECO:0000313" key="1">
    <source>
        <dbReference type="EMBL" id="CAG8805842.1"/>
    </source>
</evidence>
<accession>A0ABN7VXV2</accession>
<gene>
    <name evidence="1" type="ORF">GMARGA_LOCUS24172</name>
</gene>
<dbReference type="Proteomes" id="UP000789901">
    <property type="component" value="Unassembled WGS sequence"/>
</dbReference>
<name>A0ABN7VXV2_GIGMA</name>
<reference evidence="1 2" key="1">
    <citation type="submission" date="2021-06" db="EMBL/GenBank/DDBJ databases">
        <authorList>
            <person name="Kallberg Y."/>
            <person name="Tangrot J."/>
            <person name="Rosling A."/>
        </authorList>
    </citation>
    <scope>NUCLEOTIDE SEQUENCE [LARGE SCALE GENOMIC DNA]</scope>
    <source>
        <strain evidence="1 2">120-4 pot B 10/14</strain>
    </source>
</reference>
<dbReference type="EMBL" id="CAJVQB010025216">
    <property type="protein sequence ID" value="CAG8805842.1"/>
    <property type="molecule type" value="Genomic_DNA"/>
</dbReference>